<dbReference type="InterPro" id="IPR050792">
    <property type="entry name" value="ADP-ribosylglycohydrolase"/>
</dbReference>
<feature type="binding site" evidence="3">
    <location>
        <position position="267"/>
    </location>
    <ligand>
        <name>Mg(2+)</name>
        <dbReference type="ChEBI" id="CHEBI:18420"/>
        <label>1</label>
    </ligand>
</feature>
<dbReference type="EMBL" id="JAABOO010000003">
    <property type="protein sequence ID" value="NER14265.1"/>
    <property type="molecule type" value="Genomic_DNA"/>
</dbReference>
<keyword evidence="5" id="KW-1185">Reference proteome</keyword>
<gene>
    <name evidence="4" type="ORF">GWK08_12500</name>
</gene>
<feature type="binding site" evidence="3">
    <location>
        <position position="54"/>
    </location>
    <ligand>
        <name>Mg(2+)</name>
        <dbReference type="ChEBI" id="CHEBI:18420"/>
        <label>1</label>
    </ligand>
</feature>
<comment type="caution">
    <text evidence="4">The sequence shown here is derived from an EMBL/GenBank/DDBJ whole genome shotgun (WGS) entry which is preliminary data.</text>
</comment>
<dbReference type="SUPFAM" id="SSF101478">
    <property type="entry name" value="ADP-ribosylglycohydrolase"/>
    <property type="match status" value="1"/>
</dbReference>
<evidence type="ECO:0000256" key="3">
    <source>
        <dbReference type="PIRSR" id="PIRSR605502-1"/>
    </source>
</evidence>
<feature type="binding site" evidence="3">
    <location>
        <position position="55"/>
    </location>
    <ligand>
        <name>Mg(2+)</name>
        <dbReference type="ChEBI" id="CHEBI:18420"/>
        <label>1</label>
    </ligand>
</feature>
<reference evidence="4 5" key="1">
    <citation type="submission" date="2020-01" db="EMBL/GenBank/DDBJ databases">
        <title>Leptobacterium flavescens.</title>
        <authorList>
            <person name="Wang G."/>
        </authorList>
    </citation>
    <scope>NUCLEOTIDE SEQUENCE [LARGE SCALE GENOMIC DNA]</scope>
    <source>
        <strain evidence="4 5">KCTC 22160</strain>
    </source>
</reference>
<dbReference type="GO" id="GO:0046872">
    <property type="term" value="F:metal ion binding"/>
    <property type="evidence" value="ECO:0007669"/>
    <property type="project" value="UniProtKB-KW"/>
</dbReference>
<keyword evidence="2 4" id="KW-0378">Hydrolase</keyword>
<dbReference type="Pfam" id="PF03747">
    <property type="entry name" value="ADP_ribosyl_GH"/>
    <property type="match status" value="1"/>
</dbReference>
<dbReference type="RefSeq" id="WP_163607557.1">
    <property type="nucleotide sequence ID" value="NZ_JAABOO010000003.1"/>
</dbReference>
<proteinExistence type="inferred from homology"/>
<dbReference type="PANTHER" id="PTHR16222">
    <property type="entry name" value="ADP-RIBOSYLGLYCOHYDROLASE"/>
    <property type="match status" value="1"/>
</dbReference>
<dbReference type="InterPro" id="IPR005502">
    <property type="entry name" value="Ribosyl_crysJ1"/>
</dbReference>
<evidence type="ECO:0000313" key="4">
    <source>
        <dbReference type="EMBL" id="NER14265.1"/>
    </source>
</evidence>
<dbReference type="PANTHER" id="PTHR16222:SF24">
    <property type="entry name" value="ADP-RIBOSYLHYDROLASE ARH3"/>
    <property type="match status" value="1"/>
</dbReference>
<comment type="cofactor">
    <cofactor evidence="3">
        <name>Mg(2+)</name>
        <dbReference type="ChEBI" id="CHEBI:18420"/>
    </cofactor>
    <text evidence="3">Binds 2 magnesium ions per subunit.</text>
</comment>
<dbReference type="Proteomes" id="UP000468581">
    <property type="component" value="Unassembled WGS sequence"/>
</dbReference>
<sequence length="321" mass="36677">MNLLYKIKGGIFGLTIGDALGVPYEFESRDALKKRPAQEMMAYGSHNQPAGTWSDDSSLTFCLMESLLNGFDLNDIAQQFASWYDFSHWTPYGRVFDIGMTTRQAIYRIKQGYRAEQCGGTDEHSNGNGSLMRILPMAYYLQNEENCHRRFKMVKDVSSITHGHLRSVLACIIYVDLAIHLLQGKEKSEAYRDIRLFFSKFIKDQQLDPTETVLFSRVIEEDISKLKESSIESSTYVIHSLEAALWAFLTTDNYKDAVLKAVNLGEDTDTIAAITGGLAGIYYGYDNIPELWKYQLARFEDIEDLINRFNLNLRWASTIKK</sequence>
<keyword evidence="3" id="KW-0460">Magnesium</keyword>
<evidence type="ECO:0000256" key="2">
    <source>
        <dbReference type="ARBA" id="ARBA00022801"/>
    </source>
</evidence>
<feature type="binding site" evidence="3">
    <location>
        <position position="269"/>
    </location>
    <ligand>
        <name>Mg(2+)</name>
        <dbReference type="ChEBI" id="CHEBI:18420"/>
        <label>1</label>
    </ligand>
</feature>
<comment type="similarity">
    <text evidence="1">Belongs to the ADP-ribosylglycohydrolase family.</text>
</comment>
<dbReference type="InterPro" id="IPR036705">
    <property type="entry name" value="Ribosyl_crysJ1_sf"/>
</dbReference>
<feature type="binding site" evidence="3">
    <location>
        <position position="56"/>
    </location>
    <ligand>
        <name>Mg(2+)</name>
        <dbReference type="ChEBI" id="CHEBI:18420"/>
        <label>1</label>
    </ligand>
</feature>
<dbReference type="Gene3D" id="1.10.4080.10">
    <property type="entry name" value="ADP-ribosylation/Crystallin J1"/>
    <property type="match status" value="1"/>
</dbReference>
<name>A0A6P0ULZ8_9FLAO</name>
<feature type="binding site" evidence="3">
    <location>
        <position position="270"/>
    </location>
    <ligand>
        <name>Mg(2+)</name>
        <dbReference type="ChEBI" id="CHEBI:18420"/>
        <label>1</label>
    </ligand>
</feature>
<evidence type="ECO:0000256" key="1">
    <source>
        <dbReference type="ARBA" id="ARBA00010702"/>
    </source>
</evidence>
<evidence type="ECO:0000313" key="5">
    <source>
        <dbReference type="Proteomes" id="UP000468581"/>
    </source>
</evidence>
<keyword evidence="3" id="KW-0479">Metal-binding</keyword>
<accession>A0A6P0ULZ8</accession>
<protein>
    <submittedName>
        <fullName evidence="4">ADP-ribosylglycohydrolase family protein</fullName>
    </submittedName>
</protein>
<organism evidence="4 5">
    <name type="scientific">Leptobacterium flavescens</name>
    <dbReference type="NCBI Taxonomy" id="472055"/>
    <lineage>
        <taxon>Bacteria</taxon>
        <taxon>Pseudomonadati</taxon>
        <taxon>Bacteroidota</taxon>
        <taxon>Flavobacteriia</taxon>
        <taxon>Flavobacteriales</taxon>
        <taxon>Flavobacteriaceae</taxon>
        <taxon>Leptobacterium</taxon>
    </lineage>
</organism>
<dbReference type="GO" id="GO:0016787">
    <property type="term" value="F:hydrolase activity"/>
    <property type="evidence" value="ECO:0007669"/>
    <property type="project" value="UniProtKB-KW"/>
</dbReference>
<dbReference type="AlphaFoldDB" id="A0A6P0ULZ8"/>